<proteinExistence type="predicted"/>
<evidence type="ECO:0000313" key="3">
    <source>
        <dbReference type="Proteomes" id="UP000504636"/>
    </source>
</evidence>
<protein>
    <submittedName>
        <fullName evidence="2 4">Uncharacterized protein</fullName>
    </submittedName>
</protein>
<reference evidence="4" key="2">
    <citation type="submission" date="2020-04" db="EMBL/GenBank/DDBJ databases">
        <authorList>
            <consortium name="NCBI Genome Project"/>
        </authorList>
    </citation>
    <scope>NUCLEOTIDE SEQUENCE</scope>
    <source>
        <strain evidence="4">CBS 304.34</strain>
    </source>
</reference>
<reference evidence="4" key="3">
    <citation type="submission" date="2025-04" db="UniProtKB">
        <authorList>
            <consortium name="RefSeq"/>
        </authorList>
    </citation>
    <scope>IDENTIFICATION</scope>
    <source>
        <strain evidence="4">CBS 304.34</strain>
    </source>
</reference>
<dbReference type="RefSeq" id="XP_033571187.1">
    <property type="nucleotide sequence ID" value="XM_033726048.1"/>
</dbReference>
<evidence type="ECO:0000313" key="2">
    <source>
        <dbReference type="EMBL" id="KAF2804223.1"/>
    </source>
</evidence>
<feature type="region of interest" description="Disordered" evidence="1">
    <location>
        <begin position="58"/>
        <end position="81"/>
    </location>
</feature>
<evidence type="ECO:0000256" key="1">
    <source>
        <dbReference type="SAM" id="MobiDB-lite"/>
    </source>
</evidence>
<feature type="compositionally biased region" description="Polar residues" evidence="1">
    <location>
        <begin position="58"/>
        <end position="73"/>
    </location>
</feature>
<sequence>MTSDPDCVSGWGTATHQKVNETAHQIISTQLVDANSIMFQLFGFAALLGSRNLSDDTQAQTRYRSSATGIPQTENDRTPRAEANSMRDVRLMTPRRDSISSNENDLPGTPYTGGMSLLFNADMRHTNPINLSILKLSGPDEFLRVESESGQERSWFRD</sequence>
<dbReference type="AlphaFoldDB" id="A0A6A6Y6S3"/>
<organism evidence="2">
    <name type="scientific">Mytilinidion resinicola</name>
    <dbReference type="NCBI Taxonomy" id="574789"/>
    <lineage>
        <taxon>Eukaryota</taxon>
        <taxon>Fungi</taxon>
        <taxon>Dikarya</taxon>
        <taxon>Ascomycota</taxon>
        <taxon>Pezizomycotina</taxon>
        <taxon>Dothideomycetes</taxon>
        <taxon>Pleosporomycetidae</taxon>
        <taxon>Mytilinidiales</taxon>
        <taxon>Mytilinidiaceae</taxon>
        <taxon>Mytilinidion</taxon>
    </lineage>
</organism>
<keyword evidence="3" id="KW-1185">Reference proteome</keyword>
<dbReference type="Proteomes" id="UP000504636">
    <property type="component" value="Unplaced"/>
</dbReference>
<accession>A0A6A6Y6S3</accession>
<dbReference type="GeneID" id="54466941"/>
<evidence type="ECO:0000313" key="4">
    <source>
        <dbReference type="RefSeq" id="XP_033571187.1"/>
    </source>
</evidence>
<dbReference type="EMBL" id="MU003714">
    <property type="protein sequence ID" value="KAF2804223.1"/>
    <property type="molecule type" value="Genomic_DNA"/>
</dbReference>
<reference evidence="2 4" key="1">
    <citation type="journal article" date="2020" name="Stud. Mycol.">
        <title>101 Dothideomycetes genomes: a test case for predicting lifestyles and emergence of pathogens.</title>
        <authorList>
            <person name="Haridas S."/>
            <person name="Albert R."/>
            <person name="Binder M."/>
            <person name="Bloem J."/>
            <person name="Labutti K."/>
            <person name="Salamov A."/>
            <person name="Andreopoulos B."/>
            <person name="Baker S."/>
            <person name="Barry K."/>
            <person name="Bills G."/>
            <person name="Bluhm B."/>
            <person name="Cannon C."/>
            <person name="Castanera R."/>
            <person name="Culley D."/>
            <person name="Daum C."/>
            <person name="Ezra D."/>
            <person name="Gonzalez J."/>
            <person name="Henrissat B."/>
            <person name="Kuo A."/>
            <person name="Liang C."/>
            <person name="Lipzen A."/>
            <person name="Lutzoni F."/>
            <person name="Magnuson J."/>
            <person name="Mondo S."/>
            <person name="Nolan M."/>
            <person name="Ohm R."/>
            <person name="Pangilinan J."/>
            <person name="Park H.-J."/>
            <person name="Ramirez L."/>
            <person name="Alfaro M."/>
            <person name="Sun H."/>
            <person name="Tritt A."/>
            <person name="Yoshinaga Y."/>
            <person name="Zwiers L.-H."/>
            <person name="Turgeon B."/>
            <person name="Goodwin S."/>
            <person name="Spatafora J."/>
            <person name="Crous P."/>
            <person name="Grigoriev I."/>
        </authorList>
    </citation>
    <scope>NUCLEOTIDE SEQUENCE</scope>
    <source>
        <strain evidence="2 4">CBS 304.34</strain>
    </source>
</reference>
<name>A0A6A6Y6S3_9PEZI</name>
<gene>
    <name evidence="2 4" type="ORF">BDZ99DRAFT_525815</name>
</gene>